<dbReference type="EC" id="6.1.1.20" evidence="15"/>
<dbReference type="InterPro" id="IPR012340">
    <property type="entry name" value="NA-bd_OB-fold"/>
</dbReference>
<dbReference type="InterPro" id="IPR041616">
    <property type="entry name" value="PheRS_beta_core"/>
</dbReference>
<dbReference type="CDD" id="cd00769">
    <property type="entry name" value="PheRS_beta_core"/>
    <property type="match status" value="1"/>
</dbReference>
<evidence type="ECO:0000256" key="7">
    <source>
        <dbReference type="ARBA" id="ARBA00022723"/>
    </source>
</evidence>
<reference evidence="20 21" key="1">
    <citation type="submission" date="2016-10" db="EMBL/GenBank/DDBJ databases">
        <authorList>
            <person name="Varghese N."/>
            <person name="Submissions S."/>
        </authorList>
    </citation>
    <scope>NUCLEOTIDE SEQUENCE [LARGE SCALE GENOMIC DNA]</scope>
    <source>
        <strain evidence="20 21">DSM 18839</strain>
    </source>
</reference>
<accession>A0A8G2BL10</accession>
<comment type="subcellular location">
    <subcellularLocation>
        <location evidence="1 15">Cytoplasm</location>
    </subcellularLocation>
</comment>
<dbReference type="FunFam" id="2.40.50.140:FF:000045">
    <property type="entry name" value="Phenylalanine--tRNA ligase beta subunit"/>
    <property type="match status" value="1"/>
</dbReference>
<keyword evidence="6 15" id="KW-0436">Ligase</keyword>
<evidence type="ECO:0000313" key="21">
    <source>
        <dbReference type="Proteomes" id="UP000198615"/>
    </source>
</evidence>
<dbReference type="Gene3D" id="2.40.50.140">
    <property type="entry name" value="Nucleic acid-binding proteins"/>
    <property type="match status" value="1"/>
</dbReference>
<evidence type="ECO:0000256" key="3">
    <source>
        <dbReference type="ARBA" id="ARBA00011209"/>
    </source>
</evidence>
<dbReference type="GO" id="GO:0009328">
    <property type="term" value="C:phenylalanine-tRNA ligase complex"/>
    <property type="evidence" value="ECO:0007669"/>
    <property type="project" value="TreeGrafter"/>
</dbReference>
<protein>
    <recommendedName>
        <fullName evidence="15">Phenylalanine--tRNA ligase beta subunit</fullName>
        <ecNumber evidence="15">6.1.1.20</ecNumber>
    </recommendedName>
    <alternativeName>
        <fullName evidence="15">Phenylalanyl-tRNA synthetase beta subunit</fullName>
        <shortName evidence="15">PheRS</shortName>
    </alternativeName>
</protein>
<feature type="binding site" evidence="15">
    <location>
        <position position="461"/>
    </location>
    <ligand>
        <name>Mg(2+)</name>
        <dbReference type="ChEBI" id="CHEBI:18420"/>
        <note>shared with alpha subunit</note>
    </ligand>
</feature>
<dbReference type="SMART" id="SM00874">
    <property type="entry name" value="B5"/>
    <property type="match status" value="1"/>
</dbReference>
<evidence type="ECO:0000256" key="5">
    <source>
        <dbReference type="ARBA" id="ARBA00022555"/>
    </source>
</evidence>
<dbReference type="Pfam" id="PF03484">
    <property type="entry name" value="B5"/>
    <property type="match status" value="1"/>
</dbReference>
<keyword evidence="9 15" id="KW-0067">ATP-binding</keyword>
<keyword evidence="8 15" id="KW-0547">Nucleotide-binding</keyword>
<dbReference type="HAMAP" id="MF_00283">
    <property type="entry name" value="Phe_tRNA_synth_beta1"/>
    <property type="match status" value="1"/>
</dbReference>
<name>A0A8G2BL10_9PROT</name>
<evidence type="ECO:0000256" key="9">
    <source>
        <dbReference type="ARBA" id="ARBA00022840"/>
    </source>
</evidence>
<evidence type="ECO:0000256" key="15">
    <source>
        <dbReference type="HAMAP-Rule" id="MF_00283"/>
    </source>
</evidence>
<evidence type="ECO:0000256" key="4">
    <source>
        <dbReference type="ARBA" id="ARBA00022490"/>
    </source>
</evidence>
<evidence type="ECO:0000256" key="2">
    <source>
        <dbReference type="ARBA" id="ARBA00008653"/>
    </source>
</evidence>
<dbReference type="OrthoDB" id="9805455at2"/>
<evidence type="ECO:0000259" key="19">
    <source>
        <dbReference type="PROSITE" id="PS51483"/>
    </source>
</evidence>
<comment type="cofactor">
    <cofactor evidence="15">
        <name>Mg(2+)</name>
        <dbReference type="ChEBI" id="CHEBI:18420"/>
    </cofactor>
    <text evidence="15">Binds 2 magnesium ions per tetramer.</text>
</comment>
<dbReference type="EMBL" id="FNBW01000014">
    <property type="protein sequence ID" value="SDG32070.1"/>
    <property type="molecule type" value="Genomic_DNA"/>
</dbReference>
<dbReference type="NCBIfam" id="TIGR00472">
    <property type="entry name" value="pheT_bact"/>
    <property type="match status" value="1"/>
</dbReference>
<feature type="domain" description="B5" evidence="19">
    <location>
        <begin position="402"/>
        <end position="477"/>
    </location>
</feature>
<feature type="binding site" evidence="15">
    <location>
        <position position="464"/>
    </location>
    <ligand>
        <name>Mg(2+)</name>
        <dbReference type="ChEBI" id="CHEBI:18420"/>
        <note>shared with alpha subunit</note>
    </ligand>
</feature>
<dbReference type="InterPro" id="IPR045060">
    <property type="entry name" value="Phe-tRNA-ligase_IIc_bsu"/>
</dbReference>
<keyword evidence="10 15" id="KW-0460">Magnesium</keyword>
<dbReference type="SMART" id="SM00873">
    <property type="entry name" value="B3_4"/>
    <property type="match status" value="1"/>
</dbReference>
<dbReference type="GO" id="GO:0004826">
    <property type="term" value="F:phenylalanine-tRNA ligase activity"/>
    <property type="evidence" value="ECO:0007669"/>
    <property type="project" value="UniProtKB-UniRule"/>
</dbReference>
<dbReference type="Pfam" id="PF01588">
    <property type="entry name" value="tRNA_bind"/>
    <property type="match status" value="1"/>
</dbReference>
<evidence type="ECO:0000256" key="12">
    <source>
        <dbReference type="ARBA" id="ARBA00022917"/>
    </source>
</evidence>
<keyword evidence="21" id="KW-1185">Reference proteome</keyword>
<dbReference type="InterPro" id="IPR005147">
    <property type="entry name" value="tRNA_synthase_B5-dom"/>
</dbReference>
<dbReference type="Gene3D" id="3.50.40.10">
    <property type="entry name" value="Phenylalanyl-trna Synthetase, Chain B, domain 3"/>
    <property type="match status" value="1"/>
</dbReference>
<dbReference type="Pfam" id="PF03483">
    <property type="entry name" value="B3_4"/>
    <property type="match status" value="1"/>
</dbReference>
<dbReference type="PANTHER" id="PTHR10947">
    <property type="entry name" value="PHENYLALANYL-TRNA SYNTHETASE BETA CHAIN AND LEUCINE-RICH REPEAT-CONTAINING PROTEIN 47"/>
    <property type="match status" value="1"/>
</dbReference>
<dbReference type="CDD" id="cd02796">
    <property type="entry name" value="tRNA_bind_bactPheRS"/>
    <property type="match status" value="1"/>
</dbReference>
<evidence type="ECO:0000256" key="1">
    <source>
        <dbReference type="ARBA" id="ARBA00004496"/>
    </source>
</evidence>
<dbReference type="Pfam" id="PF17759">
    <property type="entry name" value="tRNA_synthFbeta"/>
    <property type="match status" value="1"/>
</dbReference>
<dbReference type="Gene3D" id="3.30.930.10">
    <property type="entry name" value="Bira Bifunctional Protein, Domain 2"/>
    <property type="match status" value="1"/>
</dbReference>
<evidence type="ECO:0000256" key="11">
    <source>
        <dbReference type="ARBA" id="ARBA00022884"/>
    </source>
</evidence>
<keyword evidence="13 15" id="KW-0030">Aminoacyl-tRNA synthetase</keyword>
<comment type="subunit">
    <text evidence="3 15">Tetramer of two alpha and two beta subunits.</text>
</comment>
<comment type="catalytic activity">
    <reaction evidence="14 15">
        <text>tRNA(Phe) + L-phenylalanine + ATP = L-phenylalanyl-tRNA(Phe) + AMP + diphosphate + H(+)</text>
        <dbReference type="Rhea" id="RHEA:19413"/>
        <dbReference type="Rhea" id="RHEA-COMP:9668"/>
        <dbReference type="Rhea" id="RHEA-COMP:9699"/>
        <dbReference type="ChEBI" id="CHEBI:15378"/>
        <dbReference type="ChEBI" id="CHEBI:30616"/>
        <dbReference type="ChEBI" id="CHEBI:33019"/>
        <dbReference type="ChEBI" id="CHEBI:58095"/>
        <dbReference type="ChEBI" id="CHEBI:78442"/>
        <dbReference type="ChEBI" id="CHEBI:78531"/>
        <dbReference type="ChEBI" id="CHEBI:456215"/>
        <dbReference type="EC" id="6.1.1.20"/>
    </reaction>
</comment>
<evidence type="ECO:0000256" key="6">
    <source>
        <dbReference type="ARBA" id="ARBA00022598"/>
    </source>
</evidence>
<dbReference type="InterPro" id="IPR036690">
    <property type="entry name" value="Fdx_antiC-bd_sf"/>
</dbReference>
<dbReference type="InterPro" id="IPR002547">
    <property type="entry name" value="tRNA-bd_dom"/>
</dbReference>
<dbReference type="SUPFAM" id="SSF55681">
    <property type="entry name" value="Class II aaRS and biotin synthetases"/>
    <property type="match status" value="1"/>
</dbReference>
<dbReference type="PROSITE" id="PS51483">
    <property type="entry name" value="B5"/>
    <property type="match status" value="1"/>
</dbReference>
<dbReference type="NCBIfam" id="NF045760">
    <property type="entry name" value="YtpR"/>
    <property type="match status" value="1"/>
</dbReference>
<proteinExistence type="inferred from homology"/>
<keyword evidence="12 15" id="KW-0648">Protein biosynthesis</keyword>
<evidence type="ECO:0000313" key="20">
    <source>
        <dbReference type="EMBL" id="SDG32070.1"/>
    </source>
</evidence>
<dbReference type="Pfam" id="PF03147">
    <property type="entry name" value="FDX-ACB"/>
    <property type="match status" value="1"/>
</dbReference>
<evidence type="ECO:0000256" key="16">
    <source>
        <dbReference type="PROSITE-ProRule" id="PRU00209"/>
    </source>
</evidence>
<dbReference type="Proteomes" id="UP000198615">
    <property type="component" value="Unassembled WGS sequence"/>
</dbReference>
<evidence type="ECO:0000256" key="8">
    <source>
        <dbReference type="ARBA" id="ARBA00022741"/>
    </source>
</evidence>
<evidence type="ECO:0000256" key="14">
    <source>
        <dbReference type="ARBA" id="ARBA00049255"/>
    </source>
</evidence>
<dbReference type="FunFam" id="3.30.70.380:FF:000001">
    <property type="entry name" value="Phenylalanine--tRNA ligase beta subunit"/>
    <property type="match status" value="1"/>
</dbReference>
<dbReference type="Gene3D" id="3.30.56.10">
    <property type="match status" value="2"/>
</dbReference>
<comment type="similarity">
    <text evidence="2 15">Belongs to the phenylalanyl-tRNA synthetase beta subunit family. Type 1 subfamily.</text>
</comment>
<evidence type="ECO:0000259" key="18">
    <source>
        <dbReference type="PROSITE" id="PS51447"/>
    </source>
</evidence>
<dbReference type="SMART" id="SM00896">
    <property type="entry name" value="FDX-ACB"/>
    <property type="match status" value="1"/>
</dbReference>
<evidence type="ECO:0000259" key="17">
    <source>
        <dbReference type="PROSITE" id="PS50886"/>
    </source>
</evidence>
<dbReference type="AlphaFoldDB" id="A0A8G2BL10"/>
<dbReference type="InterPro" id="IPR005146">
    <property type="entry name" value="B3/B4_tRNA-bd"/>
</dbReference>
<keyword evidence="4 15" id="KW-0963">Cytoplasm</keyword>
<feature type="binding site" evidence="15">
    <location>
        <position position="465"/>
    </location>
    <ligand>
        <name>Mg(2+)</name>
        <dbReference type="ChEBI" id="CHEBI:18420"/>
        <note>shared with alpha subunit</note>
    </ligand>
</feature>
<sequence length="799" mass="85908">MKFTLSWLKDHLDTDASLQEITDRLTMLGLELEEVEDRAAAFAAFRVAHVVEAVQHPNADRLRVCKVDAGDGIVQVVCGAPNARTGMKGVFAPPGSYVPGTDLLLKPGKIRGEDSNGMLLSERELGLSDNHDGIIDLPDDAPVGQAYAAYAGLDDPIIDIAITPDRADCLGVRGIARDLAASGLGTLKPLDTSPVEGTFASPLRFDIDLPADQAHLCPAVSGRYFRGVKNGPSPAWMQDRLRAVGLRPISALVDITNYMMLDLGRPLHAYDAKKLHGNPTIRLARDGETYRALNGKDYTFEAGMLVIGDANGVDDLAGIMGGERTGVDDDTTDMFLEVAIFDETSVAATGRKLGVLSDARYRFERGLDQTGPWWGAEVAARMVLDICGGEVSETVLNGEGRDWRRKLPLRHSRIAALCGVEVPEAEAQRILTTLGFEVEGSGETMSVTPPPWRGDVEGEADLVEEVVRVHGYDRIAPVSMERTSVVGQPALTAEQNRRRLAKRALAGRGMMEAVTFSFLPAKHAELFGGGAPALHLVNPISADLDVMRPSILPNLLAAAARNANAGYPDIAMFEVGPEYAGDRPEDQSQAAVGLRVGRTGPRDWRKADRAVDAFDAKADVLDLLEMLEAPVANLQVSTDAPDWYHPGRSGCLRLGPKVMARFGELHPRILAAFDVKGPAVAFEVLLDNVPMPKRKGPQRPLLERIPFQPVARDFAFVVATDVPADRIARAAAGADKALIDGVHVFDEYTGPGLAEGTKSIAVEVILQPRDATLTDEQIEAVSAKIVANVEKQTGGVLRG</sequence>
<dbReference type="GO" id="GO:0006432">
    <property type="term" value="P:phenylalanyl-tRNA aminoacylation"/>
    <property type="evidence" value="ECO:0007669"/>
    <property type="project" value="UniProtKB-UniRule"/>
</dbReference>
<feature type="domain" description="TRNA-binding" evidence="17">
    <location>
        <begin position="39"/>
        <end position="148"/>
    </location>
</feature>
<dbReference type="PANTHER" id="PTHR10947:SF0">
    <property type="entry name" value="PHENYLALANINE--TRNA LIGASE BETA SUBUNIT"/>
    <property type="match status" value="1"/>
</dbReference>
<evidence type="ECO:0000256" key="13">
    <source>
        <dbReference type="ARBA" id="ARBA00023146"/>
    </source>
</evidence>
<dbReference type="SUPFAM" id="SSF56037">
    <property type="entry name" value="PheT/TilS domain"/>
    <property type="match status" value="1"/>
</dbReference>
<dbReference type="PROSITE" id="PS51447">
    <property type="entry name" value="FDX_ACB"/>
    <property type="match status" value="1"/>
</dbReference>
<dbReference type="PROSITE" id="PS50886">
    <property type="entry name" value="TRBD"/>
    <property type="match status" value="1"/>
</dbReference>
<dbReference type="InterPro" id="IPR004532">
    <property type="entry name" value="Phe-tRNA-ligase_IIc_bsu_bact"/>
</dbReference>
<keyword evidence="11 16" id="KW-0694">RNA-binding</keyword>
<keyword evidence="5 16" id="KW-0820">tRNA-binding</keyword>
<keyword evidence="7 15" id="KW-0479">Metal-binding</keyword>
<dbReference type="GO" id="GO:0005524">
    <property type="term" value="F:ATP binding"/>
    <property type="evidence" value="ECO:0007669"/>
    <property type="project" value="UniProtKB-UniRule"/>
</dbReference>
<feature type="domain" description="FDX-ACB" evidence="18">
    <location>
        <begin position="705"/>
        <end position="798"/>
    </location>
</feature>
<dbReference type="SUPFAM" id="SSF50249">
    <property type="entry name" value="Nucleic acid-binding proteins"/>
    <property type="match status" value="1"/>
</dbReference>
<organism evidence="20 21">
    <name type="scientific">Thalassobaculum litoreum DSM 18839</name>
    <dbReference type="NCBI Taxonomy" id="1123362"/>
    <lineage>
        <taxon>Bacteria</taxon>
        <taxon>Pseudomonadati</taxon>
        <taxon>Pseudomonadota</taxon>
        <taxon>Alphaproteobacteria</taxon>
        <taxon>Rhodospirillales</taxon>
        <taxon>Thalassobaculaceae</taxon>
        <taxon>Thalassobaculum</taxon>
    </lineage>
</organism>
<dbReference type="InterPro" id="IPR020825">
    <property type="entry name" value="Phe-tRNA_synthase-like_B3/B4"/>
</dbReference>
<dbReference type="SUPFAM" id="SSF46955">
    <property type="entry name" value="Putative DNA-binding domain"/>
    <property type="match status" value="1"/>
</dbReference>
<dbReference type="InterPro" id="IPR045864">
    <property type="entry name" value="aa-tRNA-synth_II/BPL/LPL"/>
</dbReference>
<feature type="binding site" evidence="15">
    <location>
        <position position="455"/>
    </location>
    <ligand>
        <name>Mg(2+)</name>
        <dbReference type="ChEBI" id="CHEBI:18420"/>
        <note>shared with alpha subunit</note>
    </ligand>
</feature>
<dbReference type="InterPro" id="IPR033714">
    <property type="entry name" value="tRNA_bind_bactPheRS"/>
</dbReference>
<comment type="caution">
    <text evidence="20">The sequence shown here is derived from an EMBL/GenBank/DDBJ whole genome shotgun (WGS) entry which is preliminary data.</text>
</comment>
<dbReference type="RefSeq" id="WP_093153194.1">
    <property type="nucleotide sequence ID" value="NZ_FNBW01000014.1"/>
</dbReference>
<dbReference type="GO" id="GO:0000049">
    <property type="term" value="F:tRNA binding"/>
    <property type="evidence" value="ECO:0007669"/>
    <property type="project" value="UniProtKB-UniRule"/>
</dbReference>
<dbReference type="InterPro" id="IPR005121">
    <property type="entry name" value="Fdx_antiC-bd"/>
</dbReference>
<gene>
    <name evidence="15" type="primary">pheT</name>
    <name evidence="20" type="ORF">SAMN05660686_04032</name>
</gene>
<dbReference type="GO" id="GO:0000287">
    <property type="term" value="F:magnesium ion binding"/>
    <property type="evidence" value="ECO:0007669"/>
    <property type="project" value="UniProtKB-UniRule"/>
</dbReference>
<dbReference type="SUPFAM" id="SSF54991">
    <property type="entry name" value="Anticodon-binding domain of PheRS"/>
    <property type="match status" value="1"/>
</dbReference>
<evidence type="ECO:0000256" key="10">
    <source>
        <dbReference type="ARBA" id="ARBA00022842"/>
    </source>
</evidence>
<dbReference type="Gene3D" id="3.30.70.380">
    <property type="entry name" value="Ferrodoxin-fold anticodon-binding domain"/>
    <property type="match status" value="1"/>
</dbReference>
<dbReference type="InterPro" id="IPR009061">
    <property type="entry name" value="DNA-bd_dom_put_sf"/>
</dbReference>